<dbReference type="GO" id="GO:0043022">
    <property type="term" value="F:ribosome binding"/>
    <property type="evidence" value="ECO:0007669"/>
    <property type="project" value="TreeGrafter"/>
</dbReference>
<feature type="domain" description="PPIase FKBP-type" evidence="16">
    <location>
        <begin position="163"/>
        <end position="243"/>
    </location>
</feature>
<dbReference type="InterPro" id="IPR027304">
    <property type="entry name" value="Trigger_fact/SurA_dom_sf"/>
</dbReference>
<dbReference type="Gene3D" id="3.30.70.1050">
    <property type="entry name" value="Trigger factor ribosome-binding domain"/>
    <property type="match status" value="1"/>
</dbReference>
<comment type="caution">
    <text evidence="17">The sequence shown here is derived from an EMBL/GenBank/DDBJ whole genome shotgun (WGS) entry which is preliminary data.</text>
</comment>
<evidence type="ECO:0000256" key="6">
    <source>
        <dbReference type="ARBA" id="ARBA00023110"/>
    </source>
</evidence>
<keyword evidence="5 12" id="KW-0132">Cell division</keyword>
<dbReference type="PROSITE" id="PS50059">
    <property type="entry name" value="FKBP_PPIASE"/>
    <property type="match status" value="1"/>
</dbReference>
<dbReference type="SUPFAM" id="SSF109998">
    <property type="entry name" value="Triger factor/SurA peptide-binding domain-like"/>
    <property type="match status" value="1"/>
</dbReference>
<dbReference type="GO" id="GO:0043335">
    <property type="term" value="P:protein unfolding"/>
    <property type="evidence" value="ECO:0007669"/>
    <property type="project" value="TreeGrafter"/>
</dbReference>
<keyword evidence="6 12" id="KW-0697">Rotamase</keyword>
<organism evidence="17 18">
    <name type="scientific">Ligilactobacillus ceti DSM 22408</name>
    <dbReference type="NCBI Taxonomy" id="1122146"/>
    <lineage>
        <taxon>Bacteria</taxon>
        <taxon>Bacillati</taxon>
        <taxon>Bacillota</taxon>
        <taxon>Bacilli</taxon>
        <taxon>Lactobacillales</taxon>
        <taxon>Lactobacillaceae</taxon>
        <taxon>Ligilactobacillus</taxon>
    </lineage>
</organism>
<dbReference type="Gene3D" id="1.10.3120.10">
    <property type="entry name" value="Trigger factor, C-terminal domain"/>
    <property type="match status" value="1"/>
</dbReference>
<dbReference type="EC" id="5.2.1.8" evidence="3 12"/>
<dbReference type="STRING" id="1122146.IV53_GL000882"/>
<dbReference type="FunFam" id="3.10.50.40:FF:000001">
    <property type="entry name" value="Trigger factor"/>
    <property type="match status" value="1"/>
</dbReference>
<dbReference type="eggNOG" id="COG0544">
    <property type="taxonomic scope" value="Bacteria"/>
</dbReference>
<comment type="similarity">
    <text evidence="2 12 14">Belongs to the FKBP-type PPIase family. Tig subfamily.</text>
</comment>
<dbReference type="RefSeq" id="WP_027107316.1">
    <property type="nucleotide sequence ID" value="NZ_JQBZ01000025.1"/>
</dbReference>
<dbReference type="PANTHER" id="PTHR30560:SF3">
    <property type="entry name" value="TRIGGER FACTOR-LIKE PROTEIN TIG, CHLOROPLASTIC"/>
    <property type="match status" value="1"/>
</dbReference>
<dbReference type="InterPro" id="IPR036611">
    <property type="entry name" value="Trigger_fac_ribosome-bd_sf"/>
</dbReference>
<evidence type="ECO:0000259" key="16">
    <source>
        <dbReference type="PROSITE" id="PS50059"/>
    </source>
</evidence>
<dbReference type="Pfam" id="PF00254">
    <property type="entry name" value="FKBP_C"/>
    <property type="match status" value="1"/>
</dbReference>
<dbReference type="Pfam" id="PF05698">
    <property type="entry name" value="Trigger_C"/>
    <property type="match status" value="1"/>
</dbReference>
<evidence type="ECO:0000256" key="13">
    <source>
        <dbReference type="PROSITE-ProRule" id="PRU00277"/>
    </source>
</evidence>
<dbReference type="GO" id="GO:0044183">
    <property type="term" value="F:protein folding chaperone"/>
    <property type="evidence" value="ECO:0007669"/>
    <property type="project" value="TreeGrafter"/>
</dbReference>
<evidence type="ECO:0000256" key="11">
    <source>
        <dbReference type="ARBA" id="ARBA00029986"/>
    </source>
</evidence>
<dbReference type="InterPro" id="IPR046357">
    <property type="entry name" value="PPIase_dom_sf"/>
</dbReference>
<dbReference type="PANTHER" id="PTHR30560">
    <property type="entry name" value="TRIGGER FACTOR CHAPERONE AND PEPTIDYL-PROLYL CIS/TRANS ISOMERASE"/>
    <property type="match status" value="1"/>
</dbReference>
<gene>
    <name evidence="12" type="primary">tig</name>
    <name evidence="17" type="ORF">IV53_GL000882</name>
</gene>
<comment type="function">
    <text evidence="10 12">Involved in protein export. Acts as a chaperone by maintaining the newly synthesized protein in an open conformation. Functions as a peptidyl-prolyl cis-trans isomerase.</text>
</comment>
<dbReference type="GO" id="GO:0003755">
    <property type="term" value="F:peptidyl-prolyl cis-trans isomerase activity"/>
    <property type="evidence" value="ECO:0007669"/>
    <property type="project" value="UniProtKB-UniRule"/>
</dbReference>
<feature type="coiled-coil region" evidence="15">
    <location>
        <begin position="255"/>
        <end position="285"/>
    </location>
</feature>
<dbReference type="InterPro" id="IPR001179">
    <property type="entry name" value="PPIase_FKBP_dom"/>
</dbReference>
<dbReference type="SUPFAM" id="SSF102735">
    <property type="entry name" value="Trigger factor ribosome-binding domain"/>
    <property type="match status" value="1"/>
</dbReference>
<dbReference type="OrthoDB" id="9767721at2"/>
<dbReference type="GO" id="GO:0051301">
    <property type="term" value="P:cell division"/>
    <property type="evidence" value="ECO:0007669"/>
    <property type="project" value="UniProtKB-KW"/>
</dbReference>
<keyword evidence="15" id="KW-0175">Coiled coil</keyword>
<reference evidence="17 18" key="1">
    <citation type="journal article" date="2015" name="Genome Announc.">
        <title>Expanding the biotechnology potential of lactobacilli through comparative genomics of 213 strains and associated genera.</title>
        <authorList>
            <person name="Sun Z."/>
            <person name="Harris H.M."/>
            <person name="McCann A."/>
            <person name="Guo C."/>
            <person name="Argimon S."/>
            <person name="Zhang W."/>
            <person name="Yang X."/>
            <person name="Jeffery I.B."/>
            <person name="Cooney J.C."/>
            <person name="Kagawa T.F."/>
            <person name="Liu W."/>
            <person name="Song Y."/>
            <person name="Salvetti E."/>
            <person name="Wrobel A."/>
            <person name="Rasinkangas P."/>
            <person name="Parkhill J."/>
            <person name="Rea M.C."/>
            <person name="O'Sullivan O."/>
            <person name="Ritari J."/>
            <person name="Douillard F.P."/>
            <person name="Paul Ross R."/>
            <person name="Yang R."/>
            <person name="Briner A.E."/>
            <person name="Felis G.E."/>
            <person name="de Vos W.M."/>
            <person name="Barrangou R."/>
            <person name="Klaenhammer T.R."/>
            <person name="Caufield P.W."/>
            <person name="Cui Y."/>
            <person name="Zhang H."/>
            <person name="O'Toole P.W."/>
        </authorList>
    </citation>
    <scope>NUCLEOTIDE SEQUENCE [LARGE SCALE GENOMIC DNA]</scope>
    <source>
        <strain evidence="17 18">DSM 22408</strain>
    </source>
</reference>
<dbReference type="GO" id="GO:0005737">
    <property type="term" value="C:cytoplasm"/>
    <property type="evidence" value="ECO:0007669"/>
    <property type="project" value="UniProtKB-SubCell"/>
</dbReference>
<dbReference type="InterPro" id="IPR008881">
    <property type="entry name" value="Trigger_fac_ribosome-bd_bac"/>
</dbReference>
<evidence type="ECO:0000256" key="4">
    <source>
        <dbReference type="ARBA" id="ARBA00016902"/>
    </source>
</evidence>
<feature type="coiled-coil region" evidence="15">
    <location>
        <begin position="135"/>
        <end position="162"/>
    </location>
</feature>
<name>A0A0R2KHR1_9LACO</name>
<dbReference type="InterPro" id="IPR008880">
    <property type="entry name" value="Trigger_fac_C"/>
</dbReference>
<dbReference type="PATRIC" id="fig|1122146.4.peg.916"/>
<dbReference type="GO" id="GO:0051083">
    <property type="term" value="P:'de novo' cotranslational protein folding"/>
    <property type="evidence" value="ECO:0007669"/>
    <property type="project" value="TreeGrafter"/>
</dbReference>
<accession>A0A0R2KHR1</accession>
<evidence type="ECO:0000256" key="2">
    <source>
        <dbReference type="ARBA" id="ARBA00005464"/>
    </source>
</evidence>
<keyword evidence="7 12" id="KW-0143">Chaperone</keyword>
<dbReference type="NCBIfam" id="TIGR00115">
    <property type="entry name" value="tig"/>
    <property type="match status" value="1"/>
</dbReference>
<evidence type="ECO:0000256" key="15">
    <source>
        <dbReference type="SAM" id="Coils"/>
    </source>
</evidence>
<keyword evidence="12" id="KW-0963">Cytoplasm</keyword>
<evidence type="ECO:0000313" key="18">
    <source>
        <dbReference type="Proteomes" id="UP000051500"/>
    </source>
</evidence>
<evidence type="ECO:0000313" key="17">
    <source>
        <dbReference type="EMBL" id="KRN88912.1"/>
    </source>
</evidence>
<evidence type="ECO:0000256" key="14">
    <source>
        <dbReference type="RuleBase" id="RU003914"/>
    </source>
</evidence>
<dbReference type="PIRSF" id="PIRSF003095">
    <property type="entry name" value="Trigger_factor"/>
    <property type="match status" value="1"/>
</dbReference>
<dbReference type="InterPro" id="IPR037041">
    <property type="entry name" value="Trigger_fac_C_sf"/>
</dbReference>
<evidence type="ECO:0000256" key="8">
    <source>
        <dbReference type="ARBA" id="ARBA00023235"/>
    </source>
</evidence>
<comment type="domain">
    <text evidence="12">Consists of 3 domains; the N-terminus binds the ribosome, the middle domain has PPIase activity, while the C-terminus has intrinsic chaperone activity on its own.</text>
</comment>
<sequence length="432" mass="47943">MSVKWEKQGANDGKLTFAIKADRIKEGLDLAFDRVKHSLNVSGFRKGKVPRQIFNKMYGEEALYQDALNAILPEEYQKAVDESQIKPVAQPEISVESMGKDSEWVLTAKVTVEPEVTLGQYKDLEVTPQSTRVLKADIEGRLEELQKQNAELVLKEDAAAELGDTVVIDFVGKLNNEEFEGGKGANYSLELGSNSFIPGFEDQLVGHKAGEEVTVVVTFPADYHAEDLKGKEVVFDVTIHEVKAKEVPALDDEFAKDVDEEVSSLEELKAKIKDEIKEQKVAAAKAAIQDEAIKLAVDNATVEEIPEVMIEEDVHRQMDQYMAGMQQQGISPQMYFQLTGTTEEDMHKQFEEGAANRVKTNLVLQAIVDAENINPTDEEVDAEIKQLAAEYNMEEAAVRGALSTDMLKHDIAIRTVVEEIAGSAKQTRKADK</sequence>
<dbReference type="EMBL" id="JQBZ01000025">
    <property type="protein sequence ID" value="KRN88912.1"/>
    <property type="molecule type" value="Genomic_DNA"/>
</dbReference>
<evidence type="ECO:0000256" key="1">
    <source>
        <dbReference type="ARBA" id="ARBA00000971"/>
    </source>
</evidence>
<dbReference type="Proteomes" id="UP000051500">
    <property type="component" value="Unassembled WGS sequence"/>
</dbReference>
<evidence type="ECO:0000256" key="7">
    <source>
        <dbReference type="ARBA" id="ARBA00023186"/>
    </source>
</evidence>
<dbReference type="Gene3D" id="3.10.50.40">
    <property type="match status" value="1"/>
</dbReference>
<keyword evidence="18" id="KW-1185">Reference proteome</keyword>
<dbReference type="HAMAP" id="MF_00303">
    <property type="entry name" value="Trigger_factor_Tig"/>
    <property type="match status" value="1"/>
</dbReference>
<keyword evidence="8 12" id="KW-0413">Isomerase</keyword>
<evidence type="ECO:0000256" key="5">
    <source>
        <dbReference type="ARBA" id="ARBA00022618"/>
    </source>
</evidence>
<proteinExistence type="inferred from homology"/>
<keyword evidence="9 12" id="KW-0131">Cell cycle</keyword>
<protein>
    <recommendedName>
        <fullName evidence="4 12">Trigger factor</fullName>
        <shortName evidence="12">TF</shortName>
        <ecNumber evidence="3 12">5.2.1.8</ecNumber>
    </recommendedName>
    <alternativeName>
        <fullName evidence="11 12">PPIase</fullName>
    </alternativeName>
</protein>
<comment type="catalytic activity">
    <reaction evidence="1 12 13">
        <text>[protein]-peptidylproline (omega=180) = [protein]-peptidylproline (omega=0)</text>
        <dbReference type="Rhea" id="RHEA:16237"/>
        <dbReference type="Rhea" id="RHEA-COMP:10747"/>
        <dbReference type="Rhea" id="RHEA-COMP:10748"/>
        <dbReference type="ChEBI" id="CHEBI:83833"/>
        <dbReference type="ChEBI" id="CHEBI:83834"/>
        <dbReference type="EC" id="5.2.1.8"/>
    </reaction>
</comment>
<evidence type="ECO:0000256" key="9">
    <source>
        <dbReference type="ARBA" id="ARBA00023306"/>
    </source>
</evidence>
<evidence type="ECO:0000256" key="10">
    <source>
        <dbReference type="ARBA" id="ARBA00024849"/>
    </source>
</evidence>
<evidence type="ECO:0000256" key="12">
    <source>
        <dbReference type="HAMAP-Rule" id="MF_00303"/>
    </source>
</evidence>
<dbReference type="GO" id="GO:0015031">
    <property type="term" value="P:protein transport"/>
    <property type="evidence" value="ECO:0007669"/>
    <property type="project" value="UniProtKB-UniRule"/>
</dbReference>
<evidence type="ECO:0000256" key="3">
    <source>
        <dbReference type="ARBA" id="ARBA00013194"/>
    </source>
</evidence>
<dbReference type="InterPro" id="IPR005215">
    <property type="entry name" value="Trig_fac"/>
</dbReference>
<dbReference type="SUPFAM" id="SSF54534">
    <property type="entry name" value="FKBP-like"/>
    <property type="match status" value="1"/>
</dbReference>
<comment type="subcellular location">
    <subcellularLocation>
        <location evidence="12">Cytoplasm</location>
    </subcellularLocation>
    <text evidence="12">About half TF is bound to the ribosome near the polypeptide exit tunnel while the other half is free in the cytoplasm.</text>
</comment>
<dbReference type="AlphaFoldDB" id="A0A0R2KHR1"/>
<dbReference type="Pfam" id="PF05697">
    <property type="entry name" value="Trigger_N"/>
    <property type="match status" value="1"/>
</dbReference>